<organism evidence="1 2">
    <name type="scientific">Solanum commersonii</name>
    <name type="common">Commerson's wild potato</name>
    <name type="synonym">Commerson's nightshade</name>
    <dbReference type="NCBI Taxonomy" id="4109"/>
    <lineage>
        <taxon>Eukaryota</taxon>
        <taxon>Viridiplantae</taxon>
        <taxon>Streptophyta</taxon>
        <taxon>Embryophyta</taxon>
        <taxon>Tracheophyta</taxon>
        <taxon>Spermatophyta</taxon>
        <taxon>Magnoliopsida</taxon>
        <taxon>eudicotyledons</taxon>
        <taxon>Gunneridae</taxon>
        <taxon>Pentapetalae</taxon>
        <taxon>asterids</taxon>
        <taxon>lamiids</taxon>
        <taxon>Solanales</taxon>
        <taxon>Solanaceae</taxon>
        <taxon>Solanoideae</taxon>
        <taxon>Solaneae</taxon>
        <taxon>Solanum</taxon>
    </lineage>
</organism>
<dbReference type="EMBL" id="JACXVP010000008">
    <property type="protein sequence ID" value="KAG5590896.1"/>
    <property type="molecule type" value="Genomic_DNA"/>
</dbReference>
<keyword evidence="2" id="KW-1185">Reference proteome</keyword>
<evidence type="ECO:0000313" key="2">
    <source>
        <dbReference type="Proteomes" id="UP000824120"/>
    </source>
</evidence>
<evidence type="ECO:0000313" key="1">
    <source>
        <dbReference type="EMBL" id="KAG5590896.1"/>
    </source>
</evidence>
<proteinExistence type="predicted"/>
<gene>
    <name evidence="1" type="ORF">H5410_041410</name>
</gene>
<protein>
    <submittedName>
        <fullName evidence="1">Uncharacterized protein</fullName>
    </submittedName>
</protein>
<comment type="caution">
    <text evidence="1">The sequence shown here is derived from an EMBL/GenBank/DDBJ whole genome shotgun (WGS) entry which is preliminary data.</text>
</comment>
<dbReference type="Proteomes" id="UP000824120">
    <property type="component" value="Chromosome 8"/>
</dbReference>
<dbReference type="AlphaFoldDB" id="A0A9J5XUP0"/>
<sequence>MGHLAYHTIGSNSNNIPVKSFIIDDQLIWIGTTDGESTCKSSWNNIRFPHESFLIDSMTWHKHMLLKISFLI</sequence>
<reference evidence="1 2" key="1">
    <citation type="submission" date="2020-09" db="EMBL/GenBank/DDBJ databases">
        <title>De no assembly of potato wild relative species, Solanum commersonii.</title>
        <authorList>
            <person name="Cho K."/>
        </authorList>
    </citation>
    <scope>NUCLEOTIDE SEQUENCE [LARGE SCALE GENOMIC DNA]</scope>
    <source>
        <strain evidence="1">LZ3.2</strain>
        <tissue evidence="1">Leaf</tissue>
    </source>
</reference>
<accession>A0A9J5XUP0</accession>
<name>A0A9J5XUP0_SOLCO</name>